<dbReference type="PANTHER" id="PTHR31302:SF31">
    <property type="entry name" value="PHOSPHODIESTERASE YAEI"/>
    <property type="match status" value="1"/>
</dbReference>
<sequence>MHWLNNQSVTLQLETDTLQITGLTCTHLPERDLTTLQTFYSPDPAALNILLYHSPDFAPQAAGQGFNLQLSGHTHGGQVRLPLFGALYAASLYGKQFESGRYLLKDMTLYVTRGLGMEGGIAPRVRLFCRPELIVWQITGTR</sequence>
<keyword evidence="2" id="KW-0378">Hydrolase</keyword>
<accession>A0A645IZ39</accession>
<dbReference type="EMBL" id="VSSQ01127359">
    <property type="protein sequence ID" value="MPN56705.1"/>
    <property type="molecule type" value="Genomic_DNA"/>
</dbReference>
<reference evidence="3" key="1">
    <citation type="submission" date="2019-08" db="EMBL/GenBank/DDBJ databases">
        <authorList>
            <person name="Kucharzyk K."/>
            <person name="Murdoch R.W."/>
            <person name="Higgins S."/>
            <person name="Loffler F."/>
        </authorList>
    </citation>
    <scope>NUCLEOTIDE SEQUENCE</scope>
</reference>
<dbReference type="PANTHER" id="PTHR31302">
    <property type="entry name" value="TRANSMEMBRANE PROTEIN WITH METALLOPHOSPHOESTERASE DOMAIN-RELATED"/>
    <property type="match status" value="1"/>
</dbReference>
<protein>
    <recommendedName>
        <fullName evidence="4">Calcineurin-like phosphoesterase domain-containing protein</fullName>
    </recommendedName>
</protein>
<dbReference type="AlphaFoldDB" id="A0A645IZ39"/>
<gene>
    <name evidence="3" type="ORF">SDC9_204396</name>
</gene>
<organism evidence="3">
    <name type="scientific">bioreactor metagenome</name>
    <dbReference type="NCBI Taxonomy" id="1076179"/>
    <lineage>
        <taxon>unclassified sequences</taxon>
        <taxon>metagenomes</taxon>
        <taxon>ecological metagenomes</taxon>
    </lineage>
</organism>
<evidence type="ECO:0008006" key="4">
    <source>
        <dbReference type="Google" id="ProtNLM"/>
    </source>
</evidence>
<dbReference type="GO" id="GO:0046872">
    <property type="term" value="F:metal ion binding"/>
    <property type="evidence" value="ECO:0007669"/>
    <property type="project" value="UniProtKB-KW"/>
</dbReference>
<dbReference type="InterPro" id="IPR051158">
    <property type="entry name" value="Metallophosphoesterase_sf"/>
</dbReference>
<keyword evidence="1" id="KW-0479">Metal-binding</keyword>
<evidence type="ECO:0000313" key="3">
    <source>
        <dbReference type="EMBL" id="MPN56705.1"/>
    </source>
</evidence>
<dbReference type="GO" id="GO:0016020">
    <property type="term" value="C:membrane"/>
    <property type="evidence" value="ECO:0007669"/>
    <property type="project" value="GOC"/>
</dbReference>
<dbReference type="GO" id="GO:0009245">
    <property type="term" value="P:lipid A biosynthetic process"/>
    <property type="evidence" value="ECO:0007669"/>
    <property type="project" value="TreeGrafter"/>
</dbReference>
<name>A0A645IZ39_9ZZZZ</name>
<evidence type="ECO:0000256" key="1">
    <source>
        <dbReference type="ARBA" id="ARBA00022723"/>
    </source>
</evidence>
<proteinExistence type="predicted"/>
<dbReference type="InterPro" id="IPR029052">
    <property type="entry name" value="Metallo-depent_PP-like"/>
</dbReference>
<dbReference type="SUPFAM" id="SSF56300">
    <property type="entry name" value="Metallo-dependent phosphatases"/>
    <property type="match status" value="1"/>
</dbReference>
<comment type="caution">
    <text evidence="3">The sequence shown here is derived from an EMBL/GenBank/DDBJ whole genome shotgun (WGS) entry which is preliminary data.</text>
</comment>
<evidence type="ECO:0000256" key="2">
    <source>
        <dbReference type="ARBA" id="ARBA00022801"/>
    </source>
</evidence>
<dbReference type="GO" id="GO:0008758">
    <property type="term" value="F:UDP-2,3-diacylglucosamine hydrolase activity"/>
    <property type="evidence" value="ECO:0007669"/>
    <property type="project" value="TreeGrafter"/>
</dbReference>